<feature type="domain" description="Acyl-CoA dehydrogenase C-terminal" evidence="2">
    <location>
        <begin position="233"/>
        <end position="330"/>
    </location>
</feature>
<organism evidence="3 4">
    <name type="scientific">Glacieibacterium frigidum</name>
    <dbReference type="NCBI Taxonomy" id="2593303"/>
    <lineage>
        <taxon>Bacteria</taxon>
        <taxon>Pseudomonadati</taxon>
        <taxon>Pseudomonadota</taxon>
        <taxon>Alphaproteobacteria</taxon>
        <taxon>Sphingomonadales</taxon>
        <taxon>Sphingosinicellaceae</taxon>
        <taxon>Glacieibacterium</taxon>
    </lineage>
</organism>
<dbReference type="Proteomes" id="UP000317894">
    <property type="component" value="Unassembled WGS sequence"/>
</dbReference>
<keyword evidence="1" id="KW-0560">Oxidoreductase</keyword>
<evidence type="ECO:0000313" key="4">
    <source>
        <dbReference type="Proteomes" id="UP000317894"/>
    </source>
</evidence>
<dbReference type="InterPro" id="IPR046373">
    <property type="entry name" value="Acyl-CoA_Oxase/DH_mid-dom_sf"/>
</dbReference>
<dbReference type="AlphaFoldDB" id="A0A552U9S2"/>
<dbReference type="GO" id="GO:0016627">
    <property type="term" value="F:oxidoreductase activity, acting on the CH-CH group of donors"/>
    <property type="evidence" value="ECO:0007669"/>
    <property type="project" value="InterPro"/>
</dbReference>
<proteinExistence type="predicted"/>
<name>A0A552U9S2_9SPHN</name>
<reference evidence="3 4" key="1">
    <citation type="submission" date="2019-07" db="EMBL/GenBank/DDBJ databases">
        <title>Novel species isolated from glacier.</title>
        <authorList>
            <person name="Liu Q."/>
            <person name="Xin Y.-H."/>
        </authorList>
    </citation>
    <scope>NUCLEOTIDE SEQUENCE [LARGE SCALE GENOMIC DNA]</scope>
    <source>
        <strain evidence="3 4">LB1R16</strain>
    </source>
</reference>
<evidence type="ECO:0000256" key="1">
    <source>
        <dbReference type="ARBA" id="ARBA00023002"/>
    </source>
</evidence>
<evidence type="ECO:0000313" key="3">
    <source>
        <dbReference type="EMBL" id="TRW14958.1"/>
    </source>
</evidence>
<accession>A0A552U9S2</accession>
<dbReference type="Pfam" id="PF08028">
    <property type="entry name" value="Acyl-CoA_dh_2"/>
    <property type="match status" value="1"/>
</dbReference>
<dbReference type="RefSeq" id="WP_144335128.1">
    <property type="nucleotide sequence ID" value="NZ_VJWA01000002.1"/>
</dbReference>
<dbReference type="InterPro" id="IPR013107">
    <property type="entry name" value="Acyl-CoA_DH_C"/>
</dbReference>
<dbReference type="SUPFAM" id="SSF47203">
    <property type="entry name" value="Acyl-CoA dehydrogenase C-terminal domain-like"/>
    <property type="match status" value="1"/>
</dbReference>
<dbReference type="OrthoDB" id="2986495at2"/>
<dbReference type="Gene3D" id="2.40.110.10">
    <property type="entry name" value="Butyryl-CoA Dehydrogenase, subunit A, domain 2"/>
    <property type="match status" value="1"/>
</dbReference>
<gene>
    <name evidence="3" type="ORF">FMM06_14960</name>
</gene>
<protein>
    <submittedName>
        <fullName evidence="3">Acyl-CoA dehydrogenase</fullName>
    </submittedName>
</protein>
<evidence type="ECO:0000259" key="2">
    <source>
        <dbReference type="Pfam" id="PF08028"/>
    </source>
</evidence>
<dbReference type="SUPFAM" id="SSF56645">
    <property type="entry name" value="Acyl-CoA dehydrogenase NM domain-like"/>
    <property type="match status" value="1"/>
</dbReference>
<dbReference type="InterPro" id="IPR009100">
    <property type="entry name" value="AcylCoA_DH/oxidase_NM_dom_sf"/>
</dbReference>
<sequence>MRNAWLPSDVPDPDHALEAVAVRIWQRAAAVDAAAAFPAKDIADLVTSGTIAACADLLDDNALPILSTIGAASLTVGRLFEGHLNAVKLANRYGDAEATDIVAAEIAAGRILGVWNAERGGGVTATRIDGGYRLDGGKVHCSGAGTIRRPVVTASLNGDTQMFLPDLVSPRVGIDLAIWRAAGMRGTATGSVTFDGLEVPDAAVLGSLGDYYRSPWFSGGAWRVIAVQLGALDRIMALHADRLRDDPVARARFAAAAGAHEAARLHVREAARRAETPNSNPEEIDAYVDLARGTFETAALTIIEATRRNVGLSSFIAPDPLDRCLRDLETYLRQPFLDASRDHAARWLAARGGRFSA</sequence>
<dbReference type="Gene3D" id="1.20.140.10">
    <property type="entry name" value="Butyryl-CoA Dehydrogenase, subunit A, domain 3"/>
    <property type="match status" value="1"/>
</dbReference>
<dbReference type="InterPro" id="IPR036250">
    <property type="entry name" value="AcylCo_DH-like_C"/>
</dbReference>
<dbReference type="EMBL" id="VJWA01000002">
    <property type="protein sequence ID" value="TRW14958.1"/>
    <property type="molecule type" value="Genomic_DNA"/>
</dbReference>
<keyword evidence="4" id="KW-1185">Reference proteome</keyword>
<comment type="caution">
    <text evidence="3">The sequence shown here is derived from an EMBL/GenBank/DDBJ whole genome shotgun (WGS) entry which is preliminary data.</text>
</comment>